<accession>Q8EKM9</accession>
<dbReference type="GO" id="GO:0004674">
    <property type="term" value="F:protein serine/threonine kinase activity"/>
    <property type="evidence" value="ECO:0000318"/>
    <property type="project" value="GO_Central"/>
</dbReference>
<keyword evidence="7" id="KW-1185">Reference proteome</keyword>
<reference evidence="6 7" key="4">
    <citation type="journal article" date="2011" name="BMC Genomics">
        <title>Genome-wide protein localization prediction strategies for gram negative bacteria.</title>
        <authorList>
            <person name="Romine M.F."/>
        </authorList>
    </citation>
    <scope>NUCLEOTIDE SEQUENCE [LARGE SCALE GENOMIC DNA]</scope>
    <source>
        <strain evidence="7">ATCC 700550 / JCM 31522 / CIP 106686 / LMG 19005 / NCIMB 14063 / MR-1</strain>
    </source>
</reference>
<evidence type="ECO:0000313" key="6">
    <source>
        <dbReference type="EMBL" id="AAN53150.1"/>
    </source>
</evidence>
<protein>
    <submittedName>
        <fullName evidence="6">Toxin-antitoxin system toxin HipA family</fullName>
    </submittedName>
</protein>
<dbReference type="BioCyc" id="SONE211586:G1GMP-65-MONOMER"/>
<dbReference type="KEGG" id="son:SO_0063"/>
<dbReference type="eggNOG" id="COG3550">
    <property type="taxonomic scope" value="Bacteria"/>
</dbReference>
<feature type="domain" description="HipA N-terminal subdomain 1" evidence="5">
    <location>
        <begin position="9"/>
        <end position="107"/>
    </location>
</feature>
<keyword evidence="2" id="KW-0808">Transferase</keyword>
<feature type="domain" description="HipA-like C-terminal" evidence="4">
    <location>
        <begin position="153"/>
        <end position="399"/>
    </location>
</feature>
<evidence type="ECO:0000259" key="4">
    <source>
        <dbReference type="Pfam" id="PF07804"/>
    </source>
</evidence>
<dbReference type="RefSeq" id="WP_011070477.1">
    <property type="nucleotide sequence ID" value="NC_004347.2"/>
</dbReference>
<dbReference type="Pfam" id="PF07804">
    <property type="entry name" value="HipA_C"/>
    <property type="match status" value="1"/>
</dbReference>
<dbReference type="PhylomeDB" id="Q8EKM9"/>
<dbReference type="PANTHER" id="PTHR37419">
    <property type="entry name" value="SERINE/THREONINE-PROTEIN KINASE TOXIN HIPA"/>
    <property type="match status" value="1"/>
</dbReference>
<sequence>MRANRIGYVYSNKRFAGELLEFNTLEGYEYSFTYAASYIASGLPQIGYKLPITHEPYRRNYLPPFFANLMSEGWVRRHQARIARLDQDDKFGLLLGNGAELIGPVSVFTEYRGDNISAAIEVIAVPMKSLKGYQIDFPRCEFNEVAMESLGGVSISGVQPKMFLTYAEGNPKTLTNAVGMGPYIVKPSPNDFPELAENEFMVMQLCKAVGFNVAEHHLVPFSCGQLAYVTARFDLDRETGRRHEFIEDLASALNVAPGNKSSDTLSYEKAIKEAYQLSGGHVQLLKDGFLQVLMAYIVGNNDLHLKNISLSRASDSNRASGYTPIYDMVSVAPYRQYDNSGELSIWLLESEVERGFSTSSYEHYGYYTGHDFITFAEAIGLGERAGKVLMNDLGKKVAKARDKVIANAPGSEQLKQIISERITARLSTLTRPALR</sequence>
<evidence type="ECO:0000313" key="7">
    <source>
        <dbReference type="Proteomes" id="UP000008186"/>
    </source>
</evidence>
<dbReference type="InterPro" id="IPR012893">
    <property type="entry name" value="HipA-like_C"/>
</dbReference>
<dbReference type="OrthoDB" id="9805913at2"/>
<dbReference type="STRING" id="211586.SO_0063"/>
<organism evidence="6 7">
    <name type="scientific">Shewanella oneidensis (strain ATCC 700550 / JCM 31522 / CIP 106686 / LMG 19005 / NCIMB 14063 / MR-1)</name>
    <dbReference type="NCBI Taxonomy" id="211586"/>
    <lineage>
        <taxon>Bacteria</taxon>
        <taxon>Pseudomonadati</taxon>
        <taxon>Pseudomonadota</taxon>
        <taxon>Gammaproteobacteria</taxon>
        <taxon>Alteromonadales</taxon>
        <taxon>Shewanellaceae</taxon>
        <taxon>Shewanella</taxon>
    </lineage>
</organism>
<dbReference type="PANTHER" id="PTHR37419:SF6">
    <property type="entry name" value="KINASE HI_0665-RELATED"/>
    <property type="match status" value="1"/>
</dbReference>
<dbReference type="PaxDb" id="211586-SO_0063"/>
<dbReference type="HOGENOM" id="CLU_030167_3_0_6"/>
<dbReference type="Pfam" id="PF13657">
    <property type="entry name" value="Couple_hipA"/>
    <property type="match status" value="1"/>
</dbReference>
<reference evidence="6 7" key="1">
    <citation type="journal article" date="2002" name="Nat. Biotechnol.">
        <title>Genome sequence of the dissimilatory metal ion-reducing bacterium Shewanella oneidensis.</title>
        <authorList>
            <person name="Heidelberg J.F."/>
            <person name="Paulsen I.T."/>
            <person name="Nelson K.E."/>
            <person name="Gaidos E.J."/>
            <person name="Nelson W.C."/>
            <person name="Read T.D."/>
            <person name="Eisen J.A."/>
            <person name="Seshadri R."/>
            <person name="Ward N."/>
            <person name="Methe B."/>
            <person name="Clayton R.A."/>
            <person name="Meyer T."/>
            <person name="Tsapin A."/>
            <person name="Scott J."/>
            <person name="Beanan M."/>
            <person name="Brinkac L."/>
            <person name="Daugherty S."/>
            <person name="DeBoy R.T."/>
            <person name="Dodson R.J."/>
            <person name="Durkin A.S."/>
            <person name="Haft D.H."/>
            <person name="Kolonay J.F."/>
            <person name="Madupu R."/>
            <person name="Peterson J.D."/>
            <person name="Umayam L.A."/>
            <person name="White O."/>
            <person name="Wolf A.M."/>
            <person name="Vamathevan J."/>
            <person name="Weidman J."/>
            <person name="Impraim M."/>
            <person name="Lee K."/>
            <person name="Berry K."/>
            <person name="Lee C."/>
            <person name="Mueller J."/>
            <person name="Khouri H."/>
            <person name="Gill J."/>
            <person name="Utterback T.R."/>
            <person name="McDonald L.A."/>
            <person name="Feldblyum T.V."/>
            <person name="Smith H.O."/>
            <person name="Venter J.C."/>
            <person name="Nealson K.H."/>
            <person name="Fraser C.M."/>
        </authorList>
    </citation>
    <scope>NUCLEOTIDE SEQUENCE [LARGE SCALE GENOMIC DNA]</scope>
    <source>
        <strain evidence="7">ATCC 700550 / JCM 31522 / CIP 106686 / LMG 19005 / NCIMB 14063 / MR-1</strain>
    </source>
</reference>
<dbReference type="GO" id="GO:0005829">
    <property type="term" value="C:cytosol"/>
    <property type="evidence" value="ECO:0000318"/>
    <property type="project" value="GO_Central"/>
</dbReference>
<gene>
    <name evidence="6" type="ordered locus">SO_0063</name>
</gene>
<reference evidence="6 7" key="3">
    <citation type="journal article" date="2008" name="Appl. Environ. Microbiol.">
        <title>Identification of mobile elements and pseudogenes in the Shewanella oneidensis MR-1 genome.</title>
        <authorList>
            <person name="Romine M.F."/>
            <person name="Carlson T.S."/>
            <person name="Norbeck A.D."/>
            <person name="McCue L.A."/>
            <person name="Lipton M.S."/>
        </authorList>
    </citation>
    <scope>NUCLEOTIDE SEQUENCE [LARGE SCALE GENOMIC DNA]</scope>
    <source>
        <strain evidence="7">ATCC 700550 / JCM 31522 / CIP 106686 / LMG 19005 / NCIMB 14063 / MR-1</strain>
    </source>
</reference>
<name>Q8EKM9_SHEON</name>
<reference evidence="6 7" key="2">
    <citation type="journal article" date="2005" name="Proteomics">
        <title>Global detection and characterization of hypothetical proteins in Shewanella oneidensis MR-1 using LC-MS based proteomics.</title>
        <authorList>
            <person name="Elias D.A."/>
            <person name="Monroe M.E."/>
            <person name="Marshall M.J."/>
            <person name="Romine M.F."/>
            <person name="Belieav A.S."/>
            <person name="Fredrickson J.K."/>
            <person name="Anderson G.A."/>
            <person name="Smith R.D."/>
            <person name="Lipton M.S."/>
        </authorList>
    </citation>
    <scope>NUCLEOTIDE SEQUENCE [LARGE SCALE GENOMIC DNA]</scope>
    <source>
        <strain evidence="7">ATCC 700550 / JCM 31522 / CIP 106686 / LMG 19005 / NCIMB 14063 / MR-1</strain>
    </source>
</reference>
<evidence type="ECO:0000259" key="5">
    <source>
        <dbReference type="Pfam" id="PF13657"/>
    </source>
</evidence>
<dbReference type="EMBL" id="AE014299">
    <property type="protein sequence ID" value="AAN53150.1"/>
    <property type="molecule type" value="Genomic_DNA"/>
</dbReference>
<dbReference type="AlphaFoldDB" id="Q8EKM9"/>
<proteinExistence type="inferred from homology"/>
<evidence type="ECO:0000256" key="2">
    <source>
        <dbReference type="ARBA" id="ARBA00022679"/>
    </source>
</evidence>
<evidence type="ECO:0000256" key="3">
    <source>
        <dbReference type="ARBA" id="ARBA00022777"/>
    </source>
</evidence>
<comment type="similarity">
    <text evidence="1">Belongs to the HipA Ser/Thr kinase family.</text>
</comment>
<dbReference type="InterPro" id="IPR017508">
    <property type="entry name" value="HipA_N1"/>
</dbReference>
<dbReference type="NCBIfam" id="TIGR03071">
    <property type="entry name" value="couple_hipA"/>
    <property type="match status" value="1"/>
</dbReference>
<evidence type="ECO:0000256" key="1">
    <source>
        <dbReference type="ARBA" id="ARBA00010164"/>
    </source>
</evidence>
<keyword evidence="3" id="KW-0418">Kinase</keyword>
<dbReference type="InterPro" id="IPR052028">
    <property type="entry name" value="HipA_Ser/Thr_kinase"/>
</dbReference>
<dbReference type="Proteomes" id="UP000008186">
    <property type="component" value="Chromosome"/>
</dbReference>
<dbReference type="PATRIC" id="fig|211586.12.peg.63"/>